<feature type="region of interest" description="Disordered" evidence="1">
    <location>
        <begin position="57"/>
        <end position="86"/>
    </location>
</feature>
<dbReference type="HOGENOM" id="CLU_2501580_0_0_1"/>
<evidence type="ECO:0000256" key="1">
    <source>
        <dbReference type="SAM" id="MobiDB-lite"/>
    </source>
</evidence>
<organism evidence="2">
    <name type="scientific">Oryza glumipatula</name>
    <dbReference type="NCBI Taxonomy" id="40148"/>
    <lineage>
        <taxon>Eukaryota</taxon>
        <taxon>Viridiplantae</taxon>
        <taxon>Streptophyta</taxon>
        <taxon>Embryophyta</taxon>
        <taxon>Tracheophyta</taxon>
        <taxon>Spermatophyta</taxon>
        <taxon>Magnoliopsida</taxon>
        <taxon>Liliopsida</taxon>
        <taxon>Poales</taxon>
        <taxon>Poaceae</taxon>
        <taxon>BOP clade</taxon>
        <taxon>Oryzoideae</taxon>
        <taxon>Oryzeae</taxon>
        <taxon>Oryzinae</taxon>
        <taxon>Oryza</taxon>
    </lineage>
</organism>
<name>A0A0E0B937_9ORYZ</name>
<feature type="compositionally biased region" description="Basic and acidic residues" evidence="1">
    <location>
        <begin position="14"/>
        <end position="24"/>
    </location>
</feature>
<dbReference type="Proteomes" id="UP000026961">
    <property type="component" value="Chromosome 10"/>
</dbReference>
<proteinExistence type="predicted"/>
<evidence type="ECO:0000313" key="2">
    <source>
        <dbReference type="EnsemblPlants" id="OGLUM10G05990.1"/>
    </source>
</evidence>
<keyword evidence="3" id="KW-1185">Reference proteome</keyword>
<dbReference type="Gramene" id="OGLUM10G05990.1">
    <property type="protein sequence ID" value="OGLUM10G05990.1"/>
    <property type="gene ID" value="OGLUM10G05990"/>
</dbReference>
<reference evidence="2" key="1">
    <citation type="submission" date="2015-04" db="UniProtKB">
        <authorList>
            <consortium name="EnsemblPlants"/>
        </authorList>
    </citation>
    <scope>IDENTIFICATION</scope>
</reference>
<feature type="region of interest" description="Disordered" evidence="1">
    <location>
        <begin position="1"/>
        <end position="31"/>
    </location>
</feature>
<accession>A0A0E0B937</accession>
<protein>
    <recommendedName>
        <fullName evidence="4">DUF834 domain-containing protein</fullName>
    </recommendedName>
</protein>
<reference evidence="2" key="2">
    <citation type="submission" date="2018-05" db="EMBL/GenBank/DDBJ databases">
        <title>OgluRS3 (Oryza glumaepatula Reference Sequence Version 3).</title>
        <authorList>
            <person name="Zhang J."/>
            <person name="Kudrna D."/>
            <person name="Lee S."/>
            <person name="Talag J."/>
            <person name="Welchert J."/>
            <person name="Wing R.A."/>
        </authorList>
    </citation>
    <scope>NUCLEOTIDE SEQUENCE [LARGE SCALE GENOMIC DNA]</scope>
</reference>
<sequence>MEQTNSQRVHHLRERQSGGRESVRRWASRPANEWEAVVETSYRRSQGDDLEVVAAGGAAEAGSPADSRKRRPVGQDGGRRRRVCSK</sequence>
<evidence type="ECO:0008006" key="4">
    <source>
        <dbReference type="Google" id="ProtNLM"/>
    </source>
</evidence>
<evidence type="ECO:0000313" key="3">
    <source>
        <dbReference type="Proteomes" id="UP000026961"/>
    </source>
</evidence>
<dbReference type="EnsemblPlants" id="OGLUM10G05990.1">
    <property type="protein sequence ID" value="OGLUM10G05990.1"/>
    <property type="gene ID" value="OGLUM10G05990"/>
</dbReference>
<dbReference type="AlphaFoldDB" id="A0A0E0B937"/>